<evidence type="ECO:0000256" key="1">
    <source>
        <dbReference type="ARBA" id="ARBA00010641"/>
    </source>
</evidence>
<dbReference type="SUPFAM" id="SSF88946">
    <property type="entry name" value="Sigma2 domain of RNA polymerase sigma factors"/>
    <property type="match status" value="1"/>
</dbReference>
<sequence>MDERGTRFTRLYDEYHRRVLAYALTHAEPHTAEDIAGETFLIAWRRLDEVNDPALPWLLAVARNLLHKQRDRGRRGRDLAARVRALASSGDLAAWDVAEHVVERETALAAVAALPERDLEVLALVNWHGLDTRQAARVMRCSGAAFAVRLHRARRRLARALEAAGDTPAAGDAADGSARASRPAAAPVAGKAAR</sequence>
<keyword evidence="2" id="KW-0805">Transcription regulation</keyword>
<evidence type="ECO:0000256" key="5">
    <source>
        <dbReference type="SAM" id="MobiDB-lite"/>
    </source>
</evidence>
<evidence type="ECO:0000313" key="8">
    <source>
        <dbReference type="EMBL" id="QKG27235.1"/>
    </source>
</evidence>
<dbReference type="InterPro" id="IPR013324">
    <property type="entry name" value="RNA_pol_sigma_r3/r4-like"/>
</dbReference>
<dbReference type="InterPro" id="IPR014284">
    <property type="entry name" value="RNA_pol_sigma-70_dom"/>
</dbReference>
<feature type="domain" description="RNA polymerase sigma-70 region 2" evidence="6">
    <location>
        <begin position="11"/>
        <end position="74"/>
    </location>
</feature>
<dbReference type="GO" id="GO:0003677">
    <property type="term" value="F:DNA binding"/>
    <property type="evidence" value="ECO:0007669"/>
    <property type="project" value="InterPro"/>
</dbReference>
<dbReference type="GO" id="GO:0006352">
    <property type="term" value="P:DNA-templated transcription initiation"/>
    <property type="evidence" value="ECO:0007669"/>
    <property type="project" value="InterPro"/>
</dbReference>
<dbReference type="InterPro" id="IPR013249">
    <property type="entry name" value="RNA_pol_sigma70_r4_t2"/>
</dbReference>
<dbReference type="NCBIfam" id="TIGR02937">
    <property type="entry name" value="sigma70-ECF"/>
    <property type="match status" value="1"/>
</dbReference>
<dbReference type="InterPro" id="IPR007627">
    <property type="entry name" value="RNA_pol_sigma70_r2"/>
</dbReference>
<evidence type="ECO:0000256" key="3">
    <source>
        <dbReference type="ARBA" id="ARBA00023082"/>
    </source>
</evidence>
<protein>
    <submittedName>
        <fullName evidence="8">ECF subfamily RNA polymerase sigma-24 subunit</fullName>
    </submittedName>
</protein>
<evidence type="ECO:0000256" key="2">
    <source>
        <dbReference type="ARBA" id="ARBA00023015"/>
    </source>
</evidence>
<dbReference type="GO" id="GO:0016987">
    <property type="term" value="F:sigma factor activity"/>
    <property type="evidence" value="ECO:0007669"/>
    <property type="project" value="UniProtKB-KW"/>
</dbReference>
<feature type="domain" description="RNA polymerase sigma factor 70 region 4 type 2" evidence="7">
    <location>
        <begin position="107"/>
        <end position="157"/>
    </location>
</feature>
<dbReference type="EMBL" id="CP053892">
    <property type="protein sequence ID" value="QKG27235.1"/>
    <property type="molecule type" value="Genomic_DNA"/>
</dbReference>
<keyword evidence="4" id="KW-0804">Transcription</keyword>
<comment type="similarity">
    <text evidence="1">Belongs to the sigma-70 factor family. ECF subfamily.</text>
</comment>
<dbReference type="RefSeq" id="WP_173100550.1">
    <property type="nucleotide sequence ID" value="NZ_CP053892.1"/>
</dbReference>
<dbReference type="Pfam" id="PF08281">
    <property type="entry name" value="Sigma70_r4_2"/>
    <property type="match status" value="1"/>
</dbReference>
<keyword evidence="3" id="KW-0731">Sigma factor</keyword>
<proteinExistence type="inferred from homology"/>
<dbReference type="InterPro" id="IPR036388">
    <property type="entry name" value="WH-like_DNA-bd_sf"/>
</dbReference>
<reference evidence="8 9" key="1">
    <citation type="submission" date="2020-05" db="EMBL/GenBank/DDBJ databases">
        <title>Actinomadura verrucosospora NRRL-B18236 (PFL_A860) Genome sequencing and assembly.</title>
        <authorList>
            <person name="Samborskyy M."/>
        </authorList>
    </citation>
    <scope>NUCLEOTIDE SEQUENCE [LARGE SCALE GENOMIC DNA]</scope>
    <source>
        <strain evidence="8 9">NRRL:B18236</strain>
    </source>
</reference>
<dbReference type="SUPFAM" id="SSF88659">
    <property type="entry name" value="Sigma3 and sigma4 domains of RNA polymerase sigma factors"/>
    <property type="match status" value="1"/>
</dbReference>
<dbReference type="AlphaFoldDB" id="A0A7D3VYW4"/>
<dbReference type="InterPro" id="IPR013325">
    <property type="entry name" value="RNA_pol_sigma_r2"/>
</dbReference>
<evidence type="ECO:0000313" key="9">
    <source>
        <dbReference type="Proteomes" id="UP000501240"/>
    </source>
</evidence>
<evidence type="ECO:0000259" key="7">
    <source>
        <dbReference type="Pfam" id="PF08281"/>
    </source>
</evidence>
<accession>A0A7D3VYW4</accession>
<dbReference type="PANTHER" id="PTHR43133">
    <property type="entry name" value="RNA POLYMERASE ECF-TYPE SIGMA FACTO"/>
    <property type="match status" value="1"/>
</dbReference>
<keyword evidence="9" id="KW-1185">Reference proteome</keyword>
<gene>
    <name evidence="8" type="ORF">ACTIVE_8888</name>
</gene>
<dbReference type="Gene3D" id="1.10.1740.10">
    <property type="match status" value="1"/>
</dbReference>
<dbReference type="Proteomes" id="UP000501240">
    <property type="component" value="Chromosome"/>
</dbReference>
<dbReference type="InterPro" id="IPR039425">
    <property type="entry name" value="RNA_pol_sigma-70-like"/>
</dbReference>
<dbReference type="Pfam" id="PF04542">
    <property type="entry name" value="Sigma70_r2"/>
    <property type="match status" value="1"/>
</dbReference>
<name>A0A7D3VYW4_ACTVE</name>
<evidence type="ECO:0000259" key="6">
    <source>
        <dbReference type="Pfam" id="PF04542"/>
    </source>
</evidence>
<dbReference type="Gene3D" id="1.10.10.10">
    <property type="entry name" value="Winged helix-like DNA-binding domain superfamily/Winged helix DNA-binding domain"/>
    <property type="match status" value="1"/>
</dbReference>
<feature type="region of interest" description="Disordered" evidence="5">
    <location>
        <begin position="164"/>
        <end position="194"/>
    </location>
</feature>
<dbReference type="PANTHER" id="PTHR43133:SF25">
    <property type="entry name" value="RNA POLYMERASE SIGMA FACTOR RFAY-RELATED"/>
    <property type="match status" value="1"/>
</dbReference>
<organism evidence="8 9">
    <name type="scientific">Actinomadura verrucosospora</name>
    <dbReference type="NCBI Taxonomy" id="46165"/>
    <lineage>
        <taxon>Bacteria</taxon>
        <taxon>Bacillati</taxon>
        <taxon>Actinomycetota</taxon>
        <taxon>Actinomycetes</taxon>
        <taxon>Streptosporangiales</taxon>
        <taxon>Thermomonosporaceae</taxon>
        <taxon>Actinomadura</taxon>
    </lineage>
</organism>
<evidence type="ECO:0000256" key="4">
    <source>
        <dbReference type="ARBA" id="ARBA00023163"/>
    </source>
</evidence>